<keyword evidence="1" id="KW-1133">Transmembrane helix</keyword>
<accession>A0A2C9WHE9</accession>
<sequence length="38" mass="4045">MNDHSFSAITTKTSPRDHLLLSLLAGGFMTALSALAVR</sequence>
<dbReference type="EMBL" id="CM004388">
    <property type="protein sequence ID" value="OAY58869.1"/>
    <property type="molecule type" value="Genomic_DNA"/>
</dbReference>
<proteinExistence type="predicted"/>
<organism evidence="2">
    <name type="scientific">Manihot esculenta</name>
    <name type="common">Cassava</name>
    <name type="synonym">Jatropha manihot</name>
    <dbReference type="NCBI Taxonomy" id="3983"/>
    <lineage>
        <taxon>Eukaryota</taxon>
        <taxon>Viridiplantae</taxon>
        <taxon>Streptophyta</taxon>
        <taxon>Embryophyta</taxon>
        <taxon>Tracheophyta</taxon>
        <taxon>Spermatophyta</taxon>
        <taxon>Magnoliopsida</taxon>
        <taxon>eudicotyledons</taxon>
        <taxon>Gunneridae</taxon>
        <taxon>Pentapetalae</taxon>
        <taxon>rosids</taxon>
        <taxon>fabids</taxon>
        <taxon>Malpighiales</taxon>
        <taxon>Euphorbiaceae</taxon>
        <taxon>Crotonoideae</taxon>
        <taxon>Manihoteae</taxon>
        <taxon>Manihot</taxon>
    </lineage>
</organism>
<gene>
    <name evidence="2" type="ORF">MANES_02G213300</name>
</gene>
<dbReference type="AlphaFoldDB" id="A0A2C9WHE9"/>
<name>A0A2C9WHE9_MANES</name>
<reference evidence="2" key="1">
    <citation type="submission" date="2016-02" db="EMBL/GenBank/DDBJ databases">
        <title>WGS assembly of Manihot esculenta.</title>
        <authorList>
            <person name="Bredeson J.V."/>
            <person name="Prochnik S.E."/>
            <person name="Lyons J.B."/>
            <person name="Schmutz J."/>
            <person name="Grimwood J."/>
            <person name="Vrebalov J."/>
            <person name="Bart R.S."/>
            <person name="Amuge T."/>
            <person name="Ferguson M.E."/>
            <person name="Green R."/>
            <person name="Putnam N."/>
            <person name="Stites J."/>
            <person name="Rounsley S."/>
            <person name="Rokhsar D.S."/>
        </authorList>
    </citation>
    <scope>NUCLEOTIDE SEQUENCE [LARGE SCALE GENOMIC DNA]</scope>
    <source>
        <tissue evidence="2">Leaf</tissue>
    </source>
</reference>
<protein>
    <submittedName>
        <fullName evidence="2">Uncharacterized protein</fullName>
    </submittedName>
</protein>
<keyword evidence="1" id="KW-0812">Transmembrane</keyword>
<evidence type="ECO:0000256" key="1">
    <source>
        <dbReference type="SAM" id="Phobius"/>
    </source>
</evidence>
<evidence type="ECO:0000313" key="2">
    <source>
        <dbReference type="EMBL" id="OAY58869.1"/>
    </source>
</evidence>
<feature type="transmembrane region" description="Helical" evidence="1">
    <location>
        <begin position="20"/>
        <end position="37"/>
    </location>
</feature>
<keyword evidence="1" id="KW-0472">Membrane</keyword>